<dbReference type="Proteomes" id="UP000197032">
    <property type="component" value="Unassembled WGS sequence"/>
</dbReference>
<dbReference type="AlphaFoldDB" id="A0A1Z5HPF1"/>
<accession>A0A1Z5HPF1</accession>
<protein>
    <submittedName>
        <fullName evidence="1">Uncharacterized protein</fullName>
    </submittedName>
</protein>
<organism evidence="1 2">
    <name type="scientific">Calderihabitans maritimus</name>
    <dbReference type="NCBI Taxonomy" id="1246530"/>
    <lineage>
        <taxon>Bacteria</taxon>
        <taxon>Bacillati</taxon>
        <taxon>Bacillota</taxon>
        <taxon>Clostridia</taxon>
        <taxon>Neomoorellales</taxon>
        <taxon>Calderihabitantaceae</taxon>
        <taxon>Calderihabitans</taxon>
    </lineage>
</organism>
<comment type="caution">
    <text evidence="1">The sequence shown here is derived from an EMBL/GenBank/DDBJ whole genome shotgun (WGS) entry which is preliminary data.</text>
</comment>
<keyword evidence="2" id="KW-1185">Reference proteome</keyword>
<name>A0A1Z5HPF1_9FIRM</name>
<evidence type="ECO:0000313" key="1">
    <source>
        <dbReference type="EMBL" id="GAW91257.1"/>
    </source>
</evidence>
<sequence>MPRKPVSDLNTIFGYGRLQVEGGGIKGQVVLLEIIMTWILQSEIPEEERRGWDGKSCC</sequence>
<reference evidence="2" key="1">
    <citation type="journal article" date="2017" name="Appl. Environ. Microbiol.">
        <title>Genomic analysis of Calderihabitans maritimus KKC1, a thermophilic hydrogenogenic carboxydotrophic bacterium isolated from marine sediment.</title>
        <authorList>
            <person name="Omae K."/>
            <person name="Yoneda Y."/>
            <person name="Fukuyama Y."/>
            <person name="Yoshida T."/>
            <person name="Sako Y."/>
        </authorList>
    </citation>
    <scope>NUCLEOTIDE SEQUENCE [LARGE SCALE GENOMIC DNA]</scope>
    <source>
        <strain evidence="2">KKC1</strain>
    </source>
</reference>
<proteinExistence type="predicted"/>
<dbReference type="EMBL" id="BDGJ01000010">
    <property type="protein sequence ID" value="GAW91257.1"/>
    <property type="molecule type" value="Genomic_DNA"/>
</dbReference>
<evidence type="ECO:0000313" key="2">
    <source>
        <dbReference type="Proteomes" id="UP000197032"/>
    </source>
</evidence>
<gene>
    <name evidence="1" type="ORF">KKC1_04190</name>
</gene>